<sequence length="269" mass="29028">MAPEFSSRLISSRLLVESLLAEQISAEAPLFAESVRLTVAILDEVLSDQVVVASGTSLLDLDWAFRDRAAQLDVEVAYPPRTAVYRPSSTLEAEHRMQLDLKLQPGDLVFLSSGIRYLGYTNRVGRWAYLLPTGETTAPDWVNEALSRLADVAERTAELINVGQGAAEVLEATRSAMVGLVHSSTVIDRVGRLQEGTVELESVVAPLRGWDSAYRLGANTGLAIALSTTIQPLGPNAPPLLLVLLDTVLVTATGTDFVVPLQRTPLLID</sequence>
<evidence type="ECO:0000259" key="1">
    <source>
        <dbReference type="Pfam" id="PF00557"/>
    </source>
</evidence>
<accession>A0A381VH34</accession>
<protein>
    <recommendedName>
        <fullName evidence="1">Peptidase M24 domain-containing protein</fullName>
    </recommendedName>
</protein>
<dbReference type="Gene3D" id="3.90.230.10">
    <property type="entry name" value="Creatinase/methionine aminopeptidase superfamily"/>
    <property type="match status" value="1"/>
</dbReference>
<reference evidence="2" key="1">
    <citation type="submission" date="2018-05" db="EMBL/GenBank/DDBJ databases">
        <authorList>
            <person name="Lanie J.A."/>
            <person name="Ng W.-L."/>
            <person name="Kazmierczak K.M."/>
            <person name="Andrzejewski T.M."/>
            <person name="Davidsen T.M."/>
            <person name="Wayne K.J."/>
            <person name="Tettelin H."/>
            <person name="Glass J.I."/>
            <person name="Rusch D."/>
            <person name="Podicherti R."/>
            <person name="Tsui H.-C.T."/>
            <person name="Winkler M.E."/>
        </authorList>
    </citation>
    <scope>NUCLEOTIDE SEQUENCE</scope>
</reference>
<feature type="domain" description="Peptidase M24" evidence="1">
    <location>
        <begin position="33"/>
        <end position="173"/>
    </location>
</feature>
<evidence type="ECO:0000313" key="2">
    <source>
        <dbReference type="EMBL" id="SVA39686.1"/>
    </source>
</evidence>
<name>A0A381VH34_9ZZZZ</name>
<dbReference type="InterPro" id="IPR000994">
    <property type="entry name" value="Pept_M24"/>
</dbReference>
<dbReference type="Pfam" id="PF00557">
    <property type="entry name" value="Peptidase_M24"/>
    <property type="match status" value="1"/>
</dbReference>
<dbReference type="InterPro" id="IPR036005">
    <property type="entry name" value="Creatinase/aminopeptidase-like"/>
</dbReference>
<organism evidence="2">
    <name type="scientific">marine metagenome</name>
    <dbReference type="NCBI Taxonomy" id="408172"/>
    <lineage>
        <taxon>unclassified sequences</taxon>
        <taxon>metagenomes</taxon>
        <taxon>ecological metagenomes</taxon>
    </lineage>
</organism>
<proteinExistence type="predicted"/>
<dbReference type="EMBL" id="UINC01008832">
    <property type="protein sequence ID" value="SVA39686.1"/>
    <property type="molecule type" value="Genomic_DNA"/>
</dbReference>
<dbReference type="AlphaFoldDB" id="A0A381VH34"/>
<gene>
    <name evidence="2" type="ORF">METZ01_LOCUS92540</name>
</gene>
<dbReference type="SUPFAM" id="SSF55920">
    <property type="entry name" value="Creatinase/aminopeptidase"/>
    <property type="match status" value="1"/>
</dbReference>